<reference evidence="1 2" key="1">
    <citation type="journal article" date="2022" name="Int. J. Syst. Evol. Microbiol.">
        <title>Prevotella herbatica sp. nov., a plant polysaccharide-decomposing anaerobic bacterium isolated from a methanogenic reactor.</title>
        <authorList>
            <person name="Uek A."/>
            <person name="Tonouchi A."/>
            <person name="Kaku N."/>
            <person name="Ueki K."/>
        </authorList>
    </citation>
    <scope>NUCLEOTIDE SEQUENCE [LARGE SCALE GENOMIC DNA]</scope>
    <source>
        <strain evidence="1 2">WR041</strain>
    </source>
</reference>
<dbReference type="PANTHER" id="PTHR34986:SF1">
    <property type="entry name" value="PROTEIN YIAL"/>
    <property type="match status" value="1"/>
</dbReference>
<dbReference type="InterPro" id="IPR004375">
    <property type="entry name" value="NanQ/TabA/YiaL"/>
</dbReference>
<sequence length="201" mass="23585">MCTLCAHGQHNGYYTQYYNNPELLKQAKTWVESGEWRQGFNGAAPHSSVNVIDFYQQYQRNPKAWQAMFHWLATHDLLAIPAGRHEIEGTDLVASVEDSENRPLEKQNSESHYHHIDFQYVVSGVERFGILDHYTSTPNCKYDARKDVIHYNYKADRTRFYDSKPDEFFIFFPRDWHIAKINNSGNDQKIRVIVVKQKAIL</sequence>
<name>A0ABN6EKX9_9BACT</name>
<protein>
    <submittedName>
        <fullName evidence="1">YhcH/YjgK/YiaL family protein</fullName>
    </submittedName>
</protein>
<evidence type="ECO:0000313" key="1">
    <source>
        <dbReference type="EMBL" id="BCS86559.1"/>
    </source>
</evidence>
<dbReference type="EMBL" id="AP024484">
    <property type="protein sequence ID" value="BCS86559.1"/>
    <property type="molecule type" value="Genomic_DNA"/>
</dbReference>
<evidence type="ECO:0000313" key="2">
    <source>
        <dbReference type="Proteomes" id="UP001319045"/>
    </source>
</evidence>
<dbReference type="InterPro" id="IPR037012">
    <property type="entry name" value="NanQ/TabA/YiaL_sf"/>
</dbReference>
<gene>
    <name evidence="1" type="ORF">prwr041_24520</name>
</gene>
<dbReference type="SUPFAM" id="SSF51197">
    <property type="entry name" value="Clavaminate synthase-like"/>
    <property type="match status" value="1"/>
</dbReference>
<dbReference type="Pfam" id="PF04074">
    <property type="entry name" value="DUF386"/>
    <property type="match status" value="1"/>
</dbReference>
<dbReference type="Proteomes" id="UP001319045">
    <property type="component" value="Chromosome"/>
</dbReference>
<dbReference type="PANTHER" id="PTHR34986">
    <property type="entry name" value="EVOLVED BETA-GALACTOSIDASE SUBUNIT BETA"/>
    <property type="match status" value="1"/>
</dbReference>
<organism evidence="1 2">
    <name type="scientific">Prevotella herbatica</name>
    <dbReference type="NCBI Taxonomy" id="2801997"/>
    <lineage>
        <taxon>Bacteria</taxon>
        <taxon>Pseudomonadati</taxon>
        <taxon>Bacteroidota</taxon>
        <taxon>Bacteroidia</taxon>
        <taxon>Bacteroidales</taxon>
        <taxon>Prevotellaceae</taxon>
        <taxon>Prevotella</taxon>
    </lineage>
</organism>
<dbReference type="Gene3D" id="2.60.120.370">
    <property type="entry name" value="YhcH/YjgK/YiaL"/>
    <property type="match status" value="1"/>
</dbReference>
<proteinExistence type="predicted"/>
<keyword evidence="2" id="KW-1185">Reference proteome</keyword>
<dbReference type="NCBIfam" id="TIGR00022">
    <property type="entry name" value="YhcH/YjgK/YiaL family protein"/>
    <property type="match status" value="1"/>
</dbReference>
<accession>A0ABN6EKX9</accession>